<feature type="domain" description="Blue (type 1) copper" evidence="9">
    <location>
        <begin position="152"/>
        <end position="228"/>
    </location>
</feature>
<keyword evidence="6 7" id="KW-0186">Copper</keyword>
<dbReference type="PRINTS" id="PR00155">
    <property type="entry name" value="AMICYANIN"/>
</dbReference>
<dbReference type="EMBL" id="QPJD01000005">
    <property type="protein sequence ID" value="RCW49158.1"/>
    <property type="molecule type" value="Genomic_DNA"/>
</dbReference>
<evidence type="ECO:0000256" key="6">
    <source>
        <dbReference type="ARBA" id="ARBA00023008"/>
    </source>
</evidence>
<dbReference type="SUPFAM" id="SSF49503">
    <property type="entry name" value="Cupredoxins"/>
    <property type="match status" value="1"/>
</dbReference>
<dbReference type="InterPro" id="IPR002386">
    <property type="entry name" value="Amicyanin/Pseudoazurin"/>
</dbReference>
<feature type="compositionally biased region" description="Basic and acidic residues" evidence="8">
    <location>
        <begin position="103"/>
        <end position="121"/>
    </location>
</feature>
<name>A0A368W4D3_9BACL</name>
<dbReference type="CDD" id="cd13921">
    <property type="entry name" value="Amicyanin"/>
    <property type="match status" value="1"/>
</dbReference>
<feature type="binding site" evidence="7">
    <location>
        <position position="218"/>
    </location>
    <ligand>
        <name>Cu cation</name>
        <dbReference type="ChEBI" id="CHEBI:23378"/>
    </ligand>
</feature>
<feature type="binding site" evidence="7">
    <location>
        <position position="221"/>
    </location>
    <ligand>
        <name>Cu cation</name>
        <dbReference type="ChEBI" id="CHEBI:23378"/>
    </ligand>
</feature>
<feature type="compositionally biased region" description="Polar residues" evidence="8">
    <location>
        <begin position="42"/>
        <end position="51"/>
    </location>
</feature>
<comment type="subcellular location">
    <subcellularLocation>
        <location evidence="1">Periplasm</location>
    </subcellularLocation>
</comment>
<dbReference type="PANTHER" id="PTHR36507">
    <property type="entry name" value="BLL1555 PROTEIN"/>
    <property type="match status" value="1"/>
</dbReference>
<gene>
    <name evidence="10" type="ORF">DFP97_105343</name>
</gene>
<sequence>MLRHHRTLLLFLSLLFCVILISACGSKEEPASEQPDIVAASPDTTPEMSPETTEKPVTEQESPSEKPTETESPADNPKQTSTPAATPAVTDKPKAESTSSVHTGEHSSGETDSPEKDDTPKKTASPQSTPKPTSPPADTPSSESTGEVHVVEIVNFGFSPSELTIKAGDTVKFINKDAVGHSATANDDSFDTGMLEQDKAKEVTFSKDGEFSYYCLPHPGMKGTIVVEAK</sequence>
<evidence type="ECO:0000313" key="11">
    <source>
        <dbReference type="Proteomes" id="UP000252415"/>
    </source>
</evidence>
<evidence type="ECO:0000256" key="1">
    <source>
        <dbReference type="ARBA" id="ARBA00004418"/>
    </source>
</evidence>
<feature type="region of interest" description="Disordered" evidence="8">
    <location>
        <begin position="26"/>
        <end position="148"/>
    </location>
</feature>
<dbReference type="GO" id="GO:0009055">
    <property type="term" value="F:electron transfer activity"/>
    <property type="evidence" value="ECO:0007669"/>
    <property type="project" value="InterPro"/>
</dbReference>
<dbReference type="OrthoDB" id="680163at2"/>
<feature type="binding site" evidence="7">
    <location>
        <position position="215"/>
    </location>
    <ligand>
        <name>Cu cation</name>
        <dbReference type="ChEBI" id="CHEBI:23378"/>
    </ligand>
</feature>
<evidence type="ECO:0000256" key="8">
    <source>
        <dbReference type="SAM" id="MobiDB-lite"/>
    </source>
</evidence>
<dbReference type="InterPro" id="IPR028871">
    <property type="entry name" value="BlueCu_1_BS"/>
</dbReference>
<dbReference type="InterPro" id="IPR000923">
    <property type="entry name" value="BlueCu_1"/>
</dbReference>
<evidence type="ECO:0000256" key="4">
    <source>
        <dbReference type="ARBA" id="ARBA00022764"/>
    </source>
</evidence>
<dbReference type="RefSeq" id="WP_114379885.1">
    <property type="nucleotide sequence ID" value="NZ_QPJD01000005.1"/>
</dbReference>
<dbReference type="Proteomes" id="UP000252415">
    <property type="component" value="Unassembled WGS sequence"/>
</dbReference>
<dbReference type="InterPro" id="IPR035668">
    <property type="entry name" value="Amicyanin"/>
</dbReference>
<dbReference type="AlphaFoldDB" id="A0A368W4D3"/>
<evidence type="ECO:0000259" key="9">
    <source>
        <dbReference type="Pfam" id="PF00127"/>
    </source>
</evidence>
<dbReference type="PROSITE" id="PS00196">
    <property type="entry name" value="COPPER_BLUE"/>
    <property type="match status" value="1"/>
</dbReference>
<keyword evidence="5" id="KW-0249">Electron transport</keyword>
<dbReference type="Gene3D" id="2.60.40.420">
    <property type="entry name" value="Cupredoxins - blue copper proteins"/>
    <property type="match status" value="1"/>
</dbReference>
<reference evidence="10 11" key="1">
    <citation type="submission" date="2018-07" db="EMBL/GenBank/DDBJ databases">
        <title>Genomic Encyclopedia of Type Strains, Phase III (KMG-III): the genomes of soil and plant-associated and newly described type strains.</title>
        <authorList>
            <person name="Whitman W."/>
        </authorList>
    </citation>
    <scope>NUCLEOTIDE SEQUENCE [LARGE SCALE GENOMIC DNA]</scope>
    <source>
        <strain evidence="10 11">CECT 7506</strain>
    </source>
</reference>
<dbReference type="InterPro" id="IPR008972">
    <property type="entry name" value="Cupredoxin"/>
</dbReference>
<dbReference type="InterPro" id="IPR001235">
    <property type="entry name" value="Copper_blue_Plastocyanin"/>
</dbReference>
<evidence type="ECO:0000256" key="3">
    <source>
        <dbReference type="ARBA" id="ARBA00022723"/>
    </source>
</evidence>
<keyword evidence="11" id="KW-1185">Reference proteome</keyword>
<evidence type="ECO:0000256" key="2">
    <source>
        <dbReference type="ARBA" id="ARBA00022448"/>
    </source>
</evidence>
<dbReference type="InterPro" id="IPR052721">
    <property type="entry name" value="ET_Amicyanin"/>
</dbReference>
<organism evidence="10 11">
    <name type="scientific">Paenibacillus prosopidis</name>
    <dbReference type="NCBI Taxonomy" id="630520"/>
    <lineage>
        <taxon>Bacteria</taxon>
        <taxon>Bacillati</taxon>
        <taxon>Bacillota</taxon>
        <taxon>Bacilli</taxon>
        <taxon>Bacillales</taxon>
        <taxon>Paenibacillaceae</taxon>
        <taxon>Paenibacillus</taxon>
    </lineage>
</organism>
<evidence type="ECO:0000313" key="10">
    <source>
        <dbReference type="EMBL" id="RCW49158.1"/>
    </source>
</evidence>
<dbReference type="Pfam" id="PF00127">
    <property type="entry name" value="Copper-bind"/>
    <property type="match status" value="1"/>
</dbReference>
<evidence type="ECO:0000256" key="7">
    <source>
        <dbReference type="PIRSR" id="PIRSR602386-1"/>
    </source>
</evidence>
<keyword evidence="3 7" id="KW-0479">Metal-binding</keyword>
<dbReference type="GO" id="GO:0005507">
    <property type="term" value="F:copper ion binding"/>
    <property type="evidence" value="ECO:0007669"/>
    <property type="project" value="InterPro"/>
</dbReference>
<keyword evidence="4" id="KW-0574">Periplasm</keyword>
<feature type="compositionally biased region" description="Low complexity" evidence="8">
    <location>
        <begin position="122"/>
        <end position="131"/>
    </location>
</feature>
<feature type="compositionally biased region" description="Basic and acidic residues" evidence="8">
    <location>
        <begin position="52"/>
        <end position="69"/>
    </location>
</feature>
<keyword evidence="2" id="KW-0813">Transport</keyword>
<proteinExistence type="predicted"/>
<dbReference type="PRINTS" id="PR00156">
    <property type="entry name" value="COPPERBLUE"/>
</dbReference>
<comment type="caution">
    <text evidence="10">The sequence shown here is derived from an EMBL/GenBank/DDBJ whole genome shotgun (WGS) entry which is preliminary data.</text>
</comment>
<dbReference type="PANTHER" id="PTHR36507:SF1">
    <property type="entry name" value="BLL1555 PROTEIN"/>
    <property type="match status" value="1"/>
</dbReference>
<protein>
    <submittedName>
        <fullName evidence="10">Plastocyanin</fullName>
    </submittedName>
</protein>
<dbReference type="GO" id="GO:0042597">
    <property type="term" value="C:periplasmic space"/>
    <property type="evidence" value="ECO:0007669"/>
    <property type="project" value="UniProtKB-SubCell"/>
</dbReference>
<evidence type="ECO:0000256" key="5">
    <source>
        <dbReference type="ARBA" id="ARBA00022982"/>
    </source>
</evidence>
<dbReference type="PROSITE" id="PS51257">
    <property type="entry name" value="PROKAR_LIPOPROTEIN"/>
    <property type="match status" value="1"/>
</dbReference>
<feature type="binding site" evidence="7">
    <location>
        <position position="181"/>
    </location>
    <ligand>
        <name>Cu cation</name>
        <dbReference type="ChEBI" id="CHEBI:23378"/>
    </ligand>
</feature>
<accession>A0A368W4D3</accession>
<comment type="cofactor">
    <cofactor evidence="7">
        <name>Cu cation</name>
        <dbReference type="ChEBI" id="CHEBI:23378"/>
    </cofactor>
    <text evidence="7">Binds 1 copper ion per subunit.</text>
</comment>